<evidence type="ECO:0000256" key="7">
    <source>
        <dbReference type="HAMAP-Rule" id="MF_00218"/>
    </source>
</evidence>
<dbReference type="Proteomes" id="UP000027583">
    <property type="component" value="Unassembled WGS sequence"/>
</dbReference>
<dbReference type="GO" id="GO:0019353">
    <property type="term" value="P:protoporphyrinogen IX biosynthetic process from glutamate"/>
    <property type="evidence" value="ECO:0007669"/>
    <property type="project" value="TreeGrafter"/>
</dbReference>
<evidence type="ECO:0000256" key="1">
    <source>
        <dbReference type="ARBA" id="ARBA00004804"/>
    </source>
</evidence>
<feature type="domain" description="Uroporphyrinogen decarboxylase (URO-D)" evidence="10">
    <location>
        <begin position="28"/>
        <end position="37"/>
    </location>
</feature>
<feature type="binding site" evidence="7">
    <location>
        <position position="329"/>
    </location>
    <ligand>
        <name>substrate</name>
    </ligand>
</feature>
<dbReference type="EC" id="4.1.1.37" evidence="3 7"/>
<feature type="binding site" evidence="7">
    <location>
        <position position="158"/>
    </location>
    <ligand>
        <name>substrate</name>
    </ligand>
</feature>
<comment type="subcellular location">
    <subcellularLocation>
        <location evidence="7">Cytoplasm</location>
    </subcellularLocation>
</comment>
<evidence type="ECO:0000313" key="13">
    <source>
        <dbReference type="Proteomes" id="UP000027583"/>
    </source>
</evidence>
<keyword evidence="6 7" id="KW-0627">Porphyrin biosynthesis</keyword>
<feature type="binding site" evidence="7">
    <location>
        <position position="213"/>
    </location>
    <ligand>
        <name>substrate</name>
    </ligand>
</feature>
<dbReference type="InterPro" id="IPR000257">
    <property type="entry name" value="Uroporphyrinogen_deCOase"/>
</dbReference>
<dbReference type="PANTHER" id="PTHR21091">
    <property type="entry name" value="METHYLTETRAHYDROFOLATE:HOMOCYSTEINE METHYLTRANSFERASE RELATED"/>
    <property type="match status" value="1"/>
</dbReference>
<dbReference type="InterPro" id="IPR038071">
    <property type="entry name" value="UROD/MetE-like_sf"/>
</dbReference>
<sequence length="351" mass="38084">MDSENSPQSAPAKPLLRVLHGEAVWPPPVWLMRQAGRYLPEFRAERAKADFLTRCTTPDIAAELTLQPIRRFAMDGAILFSDILVLPWAMGQDLKFIEGRGPVMEPIRNRAALEALSPARVAETVAPIQETLRILARELPQSTTLLGFAGSPFTVSCYMVDGGSSREFGVTRAMALQDPELYRDLIALLTRTTTDMLIGQIDAGAEAVMLFDSWAGLLPPSQFRQHVIAPTRAIVQGIRAARPGVKIIGFPRLAGLMALEYARETGVDALACDTSVDLAQMATLCPDTLALQGNLDPIILRNGGKGLIDEARTIRDALKGRPHVFNLGHGVMPDTPPEHVGALVDAVRDIG</sequence>
<evidence type="ECO:0000256" key="6">
    <source>
        <dbReference type="ARBA" id="ARBA00023244"/>
    </source>
</evidence>
<dbReference type="AlphaFoldDB" id="A0A060QJ51"/>
<proteinExistence type="inferred from homology"/>
<feature type="site" description="Transition state stabilizer" evidence="7">
    <location>
        <position position="82"/>
    </location>
</feature>
<dbReference type="Gene3D" id="3.20.20.210">
    <property type="match status" value="1"/>
</dbReference>
<dbReference type="eggNOG" id="COG0407">
    <property type="taxonomic scope" value="Bacteria"/>
</dbReference>
<comment type="catalytic activity">
    <reaction evidence="7 8">
        <text>uroporphyrinogen III + 4 H(+) = coproporphyrinogen III + 4 CO2</text>
        <dbReference type="Rhea" id="RHEA:19865"/>
        <dbReference type="ChEBI" id="CHEBI:15378"/>
        <dbReference type="ChEBI" id="CHEBI:16526"/>
        <dbReference type="ChEBI" id="CHEBI:57308"/>
        <dbReference type="ChEBI" id="CHEBI:57309"/>
        <dbReference type="EC" id="4.1.1.37"/>
    </reaction>
</comment>
<dbReference type="HAMAP" id="MF_00218">
    <property type="entry name" value="URO_D"/>
    <property type="match status" value="1"/>
</dbReference>
<keyword evidence="7" id="KW-0963">Cytoplasm</keyword>
<evidence type="ECO:0000256" key="5">
    <source>
        <dbReference type="ARBA" id="ARBA00023239"/>
    </source>
</evidence>
<dbReference type="PROSITE" id="PS00906">
    <property type="entry name" value="UROD_1"/>
    <property type="match status" value="1"/>
</dbReference>
<dbReference type="SUPFAM" id="SSF51726">
    <property type="entry name" value="UROD/MetE-like"/>
    <property type="match status" value="1"/>
</dbReference>
<evidence type="ECO:0000256" key="4">
    <source>
        <dbReference type="ARBA" id="ARBA00022793"/>
    </source>
</evidence>
<comment type="caution">
    <text evidence="12">The sequence shown here is derived from an EMBL/GenBank/DDBJ whole genome shotgun (WGS) entry which is preliminary data.</text>
</comment>
<dbReference type="InterPro" id="IPR006361">
    <property type="entry name" value="Uroporphyrinogen_deCO2ase_HemE"/>
</dbReference>
<dbReference type="GO" id="GO:0004853">
    <property type="term" value="F:uroporphyrinogen decarboxylase activity"/>
    <property type="evidence" value="ECO:0007669"/>
    <property type="project" value="UniProtKB-UniRule"/>
</dbReference>
<dbReference type="NCBIfam" id="TIGR01464">
    <property type="entry name" value="hemE"/>
    <property type="match status" value="1"/>
</dbReference>
<evidence type="ECO:0000256" key="8">
    <source>
        <dbReference type="RuleBase" id="RU000554"/>
    </source>
</evidence>
<evidence type="ECO:0000256" key="2">
    <source>
        <dbReference type="ARBA" id="ARBA00009935"/>
    </source>
</evidence>
<organism evidence="12 13">
    <name type="scientific">Asaia bogorensis</name>
    <dbReference type="NCBI Taxonomy" id="91915"/>
    <lineage>
        <taxon>Bacteria</taxon>
        <taxon>Pseudomonadati</taxon>
        <taxon>Pseudomonadota</taxon>
        <taxon>Alphaproteobacteria</taxon>
        <taxon>Acetobacterales</taxon>
        <taxon>Acetobacteraceae</taxon>
        <taxon>Asaia</taxon>
    </lineage>
</organism>
<feature type="domain" description="Uroporphyrinogen decarboxylase (URO-D)" evidence="11">
    <location>
        <begin position="146"/>
        <end position="162"/>
    </location>
</feature>
<evidence type="ECO:0000313" key="12">
    <source>
        <dbReference type="EMBL" id="CDG40683.1"/>
    </source>
</evidence>
<comment type="subunit">
    <text evidence="7">Homodimer.</text>
</comment>
<reference evidence="12 13" key="1">
    <citation type="journal article" date="2014" name="Genome Biol. Evol.">
        <title>Acetic acid bacteria genomes reveal functional traits for adaptation to life in insect guts.</title>
        <authorList>
            <person name="Chouaia B."/>
            <person name="Gaiarsa S."/>
            <person name="Crotti E."/>
            <person name="Comandatore F."/>
            <person name="Degli Esposti M."/>
            <person name="Ricci I."/>
            <person name="Alma A."/>
            <person name="Favia G."/>
            <person name="Bandi C."/>
            <person name="Daffonchio D."/>
        </authorList>
    </citation>
    <scope>NUCLEOTIDE SEQUENCE [LARGE SCALE GENOMIC DNA]</scope>
    <source>
        <strain evidence="12 13">SF2.1</strain>
    </source>
</reference>
<dbReference type="Pfam" id="PF01208">
    <property type="entry name" value="URO-D"/>
    <property type="match status" value="1"/>
</dbReference>
<dbReference type="PANTHER" id="PTHR21091:SF169">
    <property type="entry name" value="UROPORPHYRINOGEN DECARBOXYLASE"/>
    <property type="match status" value="1"/>
</dbReference>
<evidence type="ECO:0000259" key="11">
    <source>
        <dbReference type="PROSITE" id="PS00907"/>
    </source>
</evidence>
<feature type="binding site" evidence="7">
    <location>
        <begin position="33"/>
        <end position="37"/>
    </location>
    <ligand>
        <name>substrate</name>
    </ligand>
</feature>
<evidence type="ECO:0000256" key="3">
    <source>
        <dbReference type="ARBA" id="ARBA00012288"/>
    </source>
</evidence>
<dbReference type="GO" id="GO:0005829">
    <property type="term" value="C:cytosol"/>
    <property type="evidence" value="ECO:0007669"/>
    <property type="project" value="TreeGrafter"/>
</dbReference>
<comment type="function">
    <text evidence="7">Catalyzes the decarboxylation of four acetate groups of uroporphyrinogen-III to yield coproporphyrinogen-III.</text>
</comment>
<comment type="caution">
    <text evidence="7">Lacks conserved residue(s) required for the propagation of feature annotation.</text>
</comment>
<reference evidence="12 13" key="2">
    <citation type="journal article" date="2014" name="PLoS ONE">
        <title>Evolution of mitochondria reconstructed from the energy metabolism of living bacteria.</title>
        <authorList>
            <person name="Degli Esposti M."/>
            <person name="Chouaia B."/>
            <person name="Comandatore F."/>
            <person name="Crotti E."/>
            <person name="Sassera D."/>
            <person name="Lievens P.M."/>
            <person name="Daffonchio D."/>
            <person name="Bandi C."/>
        </authorList>
    </citation>
    <scope>NUCLEOTIDE SEQUENCE [LARGE SCALE GENOMIC DNA]</scope>
    <source>
        <strain evidence="12 13">SF2.1</strain>
    </source>
</reference>
<comment type="similarity">
    <text evidence="2 7 9">Belongs to the uroporphyrinogen decarboxylase family.</text>
</comment>
<dbReference type="PROSITE" id="PS00907">
    <property type="entry name" value="UROD_2"/>
    <property type="match status" value="1"/>
</dbReference>
<keyword evidence="4 7" id="KW-0210">Decarboxylase</keyword>
<dbReference type="CDD" id="cd00717">
    <property type="entry name" value="URO-D"/>
    <property type="match status" value="1"/>
</dbReference>
<protein>
    <recommendedName>
        <fullName evidence="3 7">Uroporphyrinogen decarboxylase</fullName>
        <shortName evidence="7">UPD</shortName>
        <shortName evidence="7">URO-D</shortName>
        <ecNumber evidence="3 7">4.1.1.37</ecNumber>
    </recommendedName>
</protein>
<dbReference type="RefSeq" id="WP_023978288.1">
    <property type="nucleotide sequence ID" value="NZ_CBLX010000023.1"/>
</dbReference>
<dbReference type="EMBL" id="CBLX010000023">
    <property type="protein sequence ID" value="CDG40683.1"/>
    <property type="molecule type" value="Genomic_DNA"/>
</dbReference>
<feature type="binding site" evidence="7">
    <location>
        <position position="82"/>
    </location>
    <ligand>
        <name>substrate</name>
    </ligand>
</feature>
<dbReference type="UniPathway" id="UPA00251">
    <property type="reaction ID" value="UER00321"/>
</dbReference>
<evidence type="ECO:0000259" key="10">
    <source>
        <dbReference type="PROSITE" id="PS00906"/>
    </source>
</evidence>
<gene>
    <name evidence="7" type="primary">hemE</name>
    <name evidence="12" type="ORF">ASAP_2638</name>
</gene>
<accession>A0A060QJ51</accession>
<evidence type="ECO:0000256" key="9">
    <source>
        <dbReference type="RuleBase" id="RU004169"/>
    </source>
</evidence>
<name>A0A060QJ51_9PROT</name>
<keyword evidence="5 7" id="KW-0456">Lyase</keyword>
<comment type="pathway">
    <text evidence="1 7 8">Porphyrin-containing compound metabolism; protoporphyrin-IX biosynthesis; coproporphyrinogen-III from 5-aminolevulinate: step 4/4.</text>
</comment>